<comment type="caution">
    <text evidence="2">The sequence shown here is derived from an EMBL/GenBank/DDBJ whole genome shotgun (WGS) entry which is preliminary data.</text>
</comment>
<reference evidence="2" key="2">
    <citation type="submission" date="2021-04" db="EMBL/GenBank/DDBJ databases">
        <authorList>
            <person name="Gilroy R."/>
        </authorList>
    </citation>
    <scope>NUCLEOTIDE SEQUENCE</scope>
    <source>
        <strain evidence="2">5933</strain>
    </source>
</reference>
<name>A0A9D2Q601_9FIRM</name>
<evidence type="ECO:0000313" key="3">
    <source>
        <dbReference type="Proteomes" id="UP000823918"/>
    </source>
</evidence>
<organism evidence="2 3">
    <name type="scientific">Candidatus Ruthenibacterium merdavium</name>
    <dbReference type="NCBI Taxonomy" id="2838752"/>
    <lineage>
        <taxon>Bacteria</taxon>
        <taxon>Bacillati</taxon>
        <taxon>Bacillota</taxon>
        <taxon>Clostridia</taxon>
        <taxon>Eubacteriales</taxon>
        <taxon>Oscillospiraceae</taxon>
        <taxon>Ruthenibacterium</taxon>
    </lineage>
</organism>
<evidence type="ECO:0000256" key="1">
    <source>
        <dbReference type="SAM" id="MobiDB-lite"/>
    </source>
</evidence>
<accession>A0A9D2Q601</accession>
<reference evidence="2" key="1">
    <citation type="journal article" date="2021" name="PeerJ">
        <title>Extensive microbial diversity within the chicken gut microbiome revealed by metagenomics and culture.</title>
        <authorList>
            <person name="Gilroy R."/>
            <person name="Ravi A."/>
            <person name="Getino M."/>
            <person name="Pursley I."/>
            <person name="Horton D.L."/>
            <person name="Alikhan N.F."/>
            <person name="Baker D."/>
            <person name="Gharbi K."/>
            <person name="Hall N."/>
            <person name="Watson M."/>
            <person name="Adriaenssens E.M."/>
            <person name="Foster-Nyarko E."/>
            <person name="Jarju S."/>
            <person name="Secka A."/>
            <person name="Antonio M."/>
            <person name="Oren A."/>
            <person name="Chaudhuri R.R."/>
            <person name="La Ragione R."/>
            <person name="Hildebrand F."/>
            <person name="Pallen M.J."/>
        </authorList>
    </citation>
    <scope>NUCLEOTIDE SEQUENCE</scope>
    <source>
        <strain evidence="2">5933</strain>
    </source>
</reference>
<dbReference type="EMBL" id="DWWA01000037">
    <property type="protein sequence ID" value="HJC72604.1"/>
    <property type="molecule type" value="Genomic_DNA"/>
</dbReference>
<feature type="compositionally biased region" description="Low complexity" evidence="1">
    <location>
        <begin position="516"/>
        <end position="527"/>
    </location>
</feature>
<proteinExistence type="predicted"/>
<dbReference type="AlphaFoldDB" id="A0A9D2Q601"/>
<sequence>MMDERENEAFDPRAVFEEYERARAFNEAIDLYETVEKNEDFYIGNQWRGVHAPDLDKPVMNVLARVVKFFIASVVSDDIAVGVTDFEEDESRRCITKMIEGKFDEIMEATAFKKKTREVIRNAAVDGDGCLHYFFNTEASGAQPDGGGMIEAEIVENTDIHFGNPQMHELQKQPYLLLNFRRLVGEVRQMAQEGEEIYPDEPLHREDAPPEHGKVTVIRKYWKRRGENGRTTVWFCEVTKDAVVTPPTDTGLERYPVAFFAWEKVKRCFHGQAAITGMIPNQIFINKLFAMSMQHIKSMAFPKIVYNRSLLPRGWSNRVGEAIAVNGDPNIAIAANFKAQDMSAQVLQMIEAVITYTRDTMGASDAVLGNIKPENTSAIVATQQATSMPLELQKQDFYSFVEDSVRIWLDMMGVYYGMRPVKLELTRQGPDMQSETVTQTVLFDFTTLRGWNLQLNVEVGAATYWSELMQVQTLDNLFSNGILQDAVAYLENMPRGYIPGKTQLIEAIKRQQAAAAAAGTQEQHTQADGALKSAVASAAQRR</sequence>
<evidence type="ECO:0000313" key="2">
    <source>
        <dbReference type="EMBL" id="HJC72604.1"/>
    </source>
</evidence>
<protein>
    <recommendedName>
        <fullName evidence="4">Portal protein</fullName>
    </recommendedName>
</protein>
<evidence type="ECO:0008006" key="4">
    <source>
        <dbReference type="Google" id="ProtNLM"/>
    </source>
</evidence>
<dbReference type="Proteomes" id="UP000823918">
    <property type="component" value="Unassembled WGS sequence"/>
</dbReference>
<feature type="region of interest" description="Disordered" evidence="1">
    <location>
        <begin position="516"/>
        <end position="542"/>
    </location>
</feature>
<gene>
    <name evidence="2" type="ORF">H9698_07410</name>
</gene>